<gene>
    <name evidence="2" type="ORF">AOQ84DRAFT_272381</name>
</gene>
<dbReference type="Proteomes" id="UP000250140">
    <property type="component" value="Unassembled WGS sequence"/>
</dbReference>
<proteinExistence type="predicted"/>
<dbReference type="PANTHER" id="PTHR42089:SF1">
    <property type="entry name" value="YALI0F09427P"/>
    <property type="match status" value="1"/>
</dbReference>
<sequence>HHLLAQLPLTVSPFLSLPAATTLPYTYKQLPSTLPPSVVDPIPANANTTDPSQAQSQPQAPQAKPAYVISSSGHAAHPDDIIASCRALQAHLLGMEQEAKRKVEQWEERRREAELAEKRRVAPGWLDENVRLLVPERK</sequence>
<keyword evidence="3" id="KW-1185">Reference proteome</keyword>
<evidence type="ECO:0000313" key="3">
    <source>
        <dbReference type="Proteomes" id="UP000250140"/>
    </source>
</evidence>
<dbReference type="AlphaFoldDB" id="A0A8E2FCX8"/>
<dbReference type="EMBL" id="KV748611">
    <property type="protein sequence ID" value="OCL14158.1"/>
    <property type="molecule type" value="Genomic_DNA"/>
</dbReference>
<name>A0A8E2FCX8_9PEZI</name>
<accession>A0A8E2FCX8</accession>
<feature type="compositionally biased region" description="Low complexity" evidence="1">
    <location>
        <begin position="51"/>
        <end position="66"/>
    </location>
</feature>
<reference evidence="2 3" key="1">
    <citation type="journal article" date="2016" name="Nat. Commun.">
        <title>Ectomycorrhizal ecology is imprinted in the genome of the dominant symbiotic fungus Cenococcum geophilum.</title>
        <authorList>
            <consortium name="DOE Joint Genome Institute"/>
            <person name="Peter M."/>
            <person name="Kohler A."/>
            <person name="Ohm R.A."/>
            <person name="Kuo A."/>
            <person name="Krutzmann J."/>
            <person name="Morin E."/>
            <person name="Arend M."/>
            <person name="Barry K.W."/>
            <person name="Binder M."/>
            <person name="Choi C."/>
            <person name="Clum A."/>
            <person name="Copeland A."/>
            <person name="Grisel N."/>
            <person name="Haridas S."/>
            <person name="Kipfer T."/>
            <person name="LaButti K."/>
            <person name="Lindquist E."/>
            <person name="Lipzen A."/>
            <person name="Maire R."/>
            <person name="Meier B."/>
            <person name="Mihaltcheva S."/>
            <person name="Molinier V."/>
            <person name="Murat C."/>
            <person name="Poggeler S."/>
            <person name="Quandt C.A."/>
            <person name="Sperisen C."/>
            <person name="Tritt A."/>
            <person name="Tisserant E."/>
            <person name="Crous P.W."/>
            <person name="Henrissat B."/>
            <person name="Nehls U."/>
            <person name="Egli S."/>
            <person name="Spatafora J.W."/>
            <person name="Grigoriev I.V."/>
            <person name="Martin F.M."/>
        </authorList>
    </citation>
    <scope>NUCLEOTIDE SEQUENCE [LARGE SCALE GENOMIC DNA]</scope>
    <source>
        <strain evidence="2 3">CBS 207.34</strain>
    </source>
</reference>
<dbReference type="PANTHER" id="PTHR42089">
    <property type="entry name" value="YALI0F09427P"/>
    <property type="match status" value="1"/>
</dbReference>
<feature type="non-terminal residue" evidence="2">
    <location>
        <position position="138"/>
    </location>
</feature>
<dbReference type="OrthoDB" id="5344687at2759"/>
<organism evidence="2 3">
    <name type="scientific">Glonium stellatum</name>
    <dbReference type="NCBI Taxonomy" id="574774"/>
    <lineage>
        <taxon>Eukaryota</taxon>
        <taxon>Fungi</taxon>
        <taxon>Dikarya</taxon>
        <taxon>Ascomycota</taxon>
        <taxon>Pezizomycotina</taxon>
        <taxon>Dothideomycetes</taxon>
        <taxon>Pleosporomycetidae</taxon>
        <taxon>Gloniales</taxon>
        <taxon>Gloniaceae</taxon>
        <taxon>Glonium</taxon>
    </lineage>
</organism>
<evidence type="ECO:0000313" key="2">
    <source>
        <dbReference type="EMBL" id="OCL14158.1"/>
    </source>
</evidence>
<evidence type="ECO:0000256" key="1">
    <source>
        <dbReference type="SAM" id="MobiDB-lite"/>
    </source>
</evidence>
<feature type="region of interest" description="Disordered" evidence="1">
    <location>
        <begin position="36"/>
        <end position="72"/>
    </location>
</feature>
<protein>
    <submittedName>
        <fullName evidence="2">Uncharacterized protein</fullName>
    </submittedName>
</protein>
<feature type="non-terminal residue" evidence="2">
    <location>
        <position position="1"/>
    </location>
</feature>